<dbReference type="Gene3D" id="3.30.360.110">
    <property type="entry name" value="S-adenosylmethionine decarboxylase domain"/>
    <property type="match status" value="1"/>
</dbReference>
<dbReference type="Gene3D" id="3.30.160.750">
    <property type="match status" value="1"/>
</dbReference>
<proteinExistence type="inferred from homology"/>
<dbReference type="EMBL" id="KY124271">
    <property type="protein sequence ID" value="AQX45138.1"/>
    <property type="molecule type" value="Genomic_DNA"/>
</dbReference>
<keyword evidence="6" id="KW-0620">Polyamine biosynthesis</keyword>
<evidence type="ECO:0000256" key="6">
    <source>
        <dbReference type="ARBA" id="ARBA00023115"/>
    </source>
</evidence>
<dbReference type="InterPro" id="IPR003826">
    <property type="entry name" value="AdoMetDC_fam_prok"/>
</dbReference>
<keyword evidence="7" id="KW-0865">Zymogen</keyword>
<gene>
    <name evidence="11" type="ORF">PCKR_594</name>
    <name evidence="12" type="ORF">PFK_594</name>
</gene>
<comment type="cofactor">
    <cofactor evidence="1">
        <name>pyruvate</name>
        <dbReference type="ChEBI" id="CHEBI:15361"/>
    </cofactor>
</comment>
<dbReference type="PANTHER" id="PTHR33866">
    <property type="entry name" value="S-ADENOSYLMETHIONINE DECARBOXYLASE PROENZYME"/>
    <property type="match status" value="1"/>
</dbReference>
<evidence type="ECO:0000256" key="4">
    <source>
        <dbReference type="ARBA" id="ARBA00022813"/>
    </source>
</evidence>
<evidence type="ECO:0000313" key="12">
    <source>
        <dbReference type="EMBL" id="AQX45138.1"/>
    </source>
</evidence>
<evidence type="ECO:0000256" key="5">
    <source>
        <dbReference type="ARBA" id="ARBA00023066"/>
    </source>
</evidence>
<dbReference type="SUPFAM" id="SSF56276">
    <property type="entry name" value="S-adenosylmethionine decarboxylase"/>
    <property type="match status" value="1"/>
</dbReference>
<dbReference type="GO" id="GO:0004014">
    <property type="term" value="F:adenosylmethionine decarboxylase activity"/>
    <property type="evidence" value="ECO:0007669"/>
    <property type="project" value="InterPro"/>
</dbReference>
<dbReference type="GO" id="GO:0005829">
    <property type="term" value="C:cytosol"/>
    <property type="evidence" value="ECO:0007669"/>
    <property type="project" value="TreeGrafter"/>
</dbReference>
<evidence type="ECO:0000256" key="7">
    <source>
        <dbReference type="ARBA" id="ARBA00023145"/>
    </source>
</evidence>
<dbReference type="PANTHER" id="PTHR33866:SF2">
    <property type="entry name" value="S-ADENOSYLMETHIONINE DECARBOXYLASE PROENZYME"/>
    <property type="match status" value="1"/>
</dbReference>
<reference evidence="11" key="1">
    <citation type="journal article" date="2017" name="Protist">
        <title>Diversity of the Photosynthetic Paulinella Species, with the Description of Paulinella micropora sp. nov. and the Chromatophore Genome Sequence for strain KR01.</title>
        <authorList>
            <person name="Lhee D."/>
            <person name="Yang E.C."/>
            <person name="Kim J.I."/>
            <person name="Nakayama T."/>
            <person name="Zuccarello G."/>
            <person name="Andersen R.A."/>
            <person name="Yoon H.S."/>
        </authorList>
    </citation>
    <scope>NUCLEOTIDE SEQUENCE</scope>
    <source>
        <strain evidence="12">FK01</strain>
        <strain evidence="11">KR01</strain>
    </source>
</reference>
<keyword evidence="10" id="KW-0670">Pyruvate</keyword>
<evidence type="ECO:0000256" key="8">
    <source>
        <dbReference type="ARBA" id="ARBA00023239"/>
    </source>
</evidence>
<dbReference type="InterPro" id="IPR042286">
    <property type="entry name" value="AdoMetDC_C"/>
</dbReference>
<dbReference type="InterPro" id="IPR016067">
    <property type="entry name" value="S-AdoMet_deCO2ase_core"/>
</dbReference>
<evidence type="ECO:0000256" key="1">
    <source>
        <dbReference type="ARBA" id="ARBA00001928"/>
    </source>
</evidence>
<keyword evidence="9" id="KW-0704">Schiff base</keyword>
<evidence type="ECO:0000256" key="3">
    <source>
        <dbReference type="ARBA" id="ARBA00022793"/>
    </source>
</evidence>
<keyword evidence="8" id="KW-0456">Lyase</keyword>
<name>A0A1L5YCD9_9EUKA</name>
<dbReference type="InterPro" id="IPR017716">
    <property type="entry name" value="S-AdoMet_deCOase_pro-enz"/>
</dbReference>
<dbReference type="NCBIfam" id="TIGR03330">
    <property type="entry name" value="SAM_DCase_Bsu"/>
    <property type="match status" value="1"/>
</dbReference>
<geneLocation type="plastid" evidence="11"/>
<dbReference type="AlphaFoldDB" id="A0A1L5YCD9"/>
<dbReference type="InterPro" id="IPR042284">
    <property type="entry name" value="AdoMetDC_N"/>
</dbReference>
<protein>
    <submittedName>
        <fullName evidence="11">S-adenosylmethionine decarboxylase proenzyme</fullName>
    </submittedName>
</protein>
<keyword evidence="11" id="KW-0934">Plastid</keyword>
<sequence>MILLTLMKETLSCLHPNPGWDTSTNYEVPNPSSSPTEMVGKHCILELYDCDVFKLNDESFLRNIITGAAKSAGATLLNLITHRFEPQGVTGLALLAESHISIHTWPESGYAAVDVFTCGDHTMPEEACNILRNALGAKHHALKSFRREAPRTIVNSPRDPYISVF</sequence>
<keyword evidence="2" id="KW-0949">S-adenosyl-L-methionine</keyword>
<organism evidence="11">
    <name type="scientific">Paulinella micropora</name>
    <dbReference type="NCBI Taxonomy" id="1928728"/>
    <lineage>
        <taxon>Eukaryota</taxon>
        <taxon>Sar</taxon>
        <taxon>Rhizaria</taxon>
        <taxon>Cercozoa</taxon>
        <taxon>Imbricatea</taxon>
        <taxon>Silicofilosea</taxon>
        <taxon>Euglyphida</taxon>
        <taxon>Paulinellidae</taxon>
        <taxon>Paulinella</taxon>
    </lineage>
</organism>
<evidence type="ECO:0000256" key="10">
    <source>
        <dbReference type="ARBA" id="ARBA00023317"/>
    </source>
</evidence>
<keyword evidence="4" id="KW-0068">Autocatalytic cleavage</keyword>
<accession>A0A1L5YCD9</accession>
<dbReference type="GO" id="GO:0008295">
    <property type="term" value="P:spermidine biosynthetic process"/>
    <property type="evidence" value="ECO:0007669"/>
    <property type="project" value="UniProtKB-KW"/>
</dbReference>
<evidence type="ECO:0000256" key="2">
    <source>
        <dbReference type="ARBA" id="ARBA00022691"/>
    </source>
</evidence>
<dbReference type="Pfam" id="PF02675">
    <property type="entry name" value="AdoMet_dc"/>
    <property type="match status" value="1"/>
</dbReference>
<keyword evidence="5" id="KW-0745">Spermidine biosynthesis</keyword>
<dbReference type="HAMAP" id="MF_00464">
    <property type="entry name" value="AdoMetDC_1"/>
    <property type="match status" value="1"/>
</dbReference>
<keyword evidence="3" id="KW-0210">Decarboxylase</keyword>
<evidence type="ECO:0000256" key="9">
    <source>
        <dbReference type="ARBA" id="ARBA00023270"/>
    </source>
</evidence>
<evidence type="ECO:0000313" key="11">
    <source>
        <dbReference type="EMBL" id="APP88371.1"/>
    </source>
</evidence>
<dbReference type="EMBL" id="KX897545">
    <property type="protein sequence ID" value="APP88371.1"/>
    <property type="molecule type" value="Genomic_DNA"/>
</dbReference>